<dbReference type="PANTHER" id="PTHR30572:SF4">
    <property type="entry name" value="ABC TRANSPORTER PERMEASE YTRF"/>
    <property type="match status" value="1"/>
</dbReference>
<comment type="similarity">
    <text evidence="6">Belongs to the ABC-4 integral membrane protein family.</text>
</comment>
<keyword evidence="11" id="KW-1185">Reference proteome</keyword>
<dbReference type="Pfam" id="PF12704">
    <property type="entry name" value="MacB_PCD"/>
    <property type="match status" value="2"/>
</dbReference>
<reference evidence="10" key="1">
    <citation type="submission" date="2022-10" db="EMBL/GenBank/DDBJ databases">
        <title>The WGS of Solirubrobacter phytolaccae KCTC 29190.</title>
        <authorList>
            <person name="Jiang Z."/>
        </authorList>
    </citation>
    <scope>NUCLEOTIDE SEQUENCE</scope>
    <source>
        <strain evidence="10">KCTC 29190</strain>
    </source>
</reference>
<evidence type="ECO:0000256" key="5">
    <source>
        <dbReference type="ARBA" id="ARBA00023136"/>
    </source>
</evidence>
<comment type="subcellular location">
    <subcellularLocation>
        <location evidence="1">Cell membrane</location>
        <topology evidence="1">Multi-pass membrane protein</topology>
    </subcellularLocation>
</comment>
<feature type="transmembrane region" description="Helical" evidence="7">
    <location>
        <begin position="353"/>
        <end position="377"/>
    </location>
</feature>
<dbReference type="Pfam" id="PF02687">
    <property type="entry name" value="FtsX"/>
    <property type="match status" value="2"/>
</dbReference>
<protein>
    <submittedName>
        <fullName evidence="10">ABC transporter permease</fullName>
    </submittedName>
</protein>
<organism evidence="10 11">
    <name type="scientific">Solirubrobacter phytolaccae</name>
    <dbReference type="NCBI Taxonomy" id="1404360"/>
    <lineage>
        <taxon>Bacteria</taxon>
        <taxon>Bacillati</taxon>
        <taxon>Actinomycetota</taxon>
        <taxon>Thermoleophilia</taxon>
        <taxon>Solirubrobacterales</taxon>
        <taxon>Solirubrobacteraceae</taxon>
        <taxon>Solirubrobacter</taxon>
    </lineage>
</organism>
<comment type="caution">
    <text evidence="10">The sequence shown here is derived from an EMBL/GenBank/DDBJ whole genome shotgun (WGS) entry which is preliminary data.</text>
</comment>
<accession>A0A9X3NK47</accession>
<dbReference type="InterPro" id="IPR050250">
    <property type="entry name" value="Macrolide_Exporter_MacB"/>
</dbReference>
<dbReference type="RefSeq" id="WP_270029496.1">
    <property type="nucleotide sequence ID" value="NZ_JAPDDP010000095.1"/>
</dbReference>
<dbReference type="EMBL" id="JAPDDP010000095">
    <property type="protein sequence ID" value="MDA0185021.1"/>
    <property type="molecule type" value="Genomic_DNA"/>
</dbReference>
<dbReference type="GO" id="GO:0005886">
    <property type="term" value="C:plasma membrane"/>
    <property type="evidence" value="ECO:0007669"/>
    <property type="project" value="UniProtKB-SubCell"/>
</dbReference>
<feature type="transmembrane region" description="Helical" evidence="7">
    <location>
        <begin position="721"/>
        <end position="748"/>
    </location>
</feature>
<evidence type="ECO:0000256" key="3">
    <source>
        <dbReference type="ARBA" id="ARBA00022692"/>
    </source>
</evidence>
<evidence type="ECO:0000256" key="4">
    <source>
        <dbReference type="ARBA" id="ARBA00022989"/>
    </source>
</evidence>
<keyword evidence="3 7" id="KW-0812">Transmembrane</keyword>
<dbReference type="InterPro" id="IPR025857">
    <property type="entry name" value="MacB_PCD"/>
</dbReference>
<dbReference type="Proteomes" id="UP001147653">
    <property type="component" value="Unassembled WGS sequence"/>
</dbReference>
<feature type="transmembrane region" description="Helical" evidence="7">
    <location>
        <begin position="438"/>
        <end position="458"/>
    </location>
</feature>
<keyword evidence="4 7" id="KW-1133">Transmembrane helix</keyword>
<evidence type="ECO:0000313" key="11">
    <source>
        <dbReference type="Proteomes" id="UP001147653"/>
    </source>
</evidence>
<feature type="domain" description="MacB-like periplasmic core" evidence="9">
    <location>
        <begin position="491"/>
        <end position="693"/>
    </location>
</feature>
<dbReference type="GO" id="GO:0022857">
    <property type="term" value="F:transmembrane transporter activity"/>
    <property type="evidence" value="ECO:0007669"/>
    <property type="project" value="TreeGrafter"/>
</dbReference>
<feature type="domain" description="ABC3 transporter permease C-terminal" evidence="8">
    <location>
        <begin position="266"/>
        <end position="387"/>
    </location>
</feature>
<feature type="transmembrane region" description="Helical" evidence="7">
    <location>
        <begin position="776"/>
        <end position="797"/>
    </location>
</feature>
<name>A0A9X3NK47_9ACTN</name>
<feature type="domain" description="MacB-like periplasmic core" evidence="9">
    <location>
        <begin position="16"/>
        <end position="231"/>
    </location>
</feature>
<evidence type="ECO:0000313" key="10">
    <source>
        <dbReference type="EMBL" id="MDA0185021.1"/>
    </source>
</evidence>
<proteinExistence type="inferred from homology"/>
<evidence type="ECO:0000256" key="1">
    <source>
        <dbReference type="ARBA" id="ARBA00004651"/>
    </source>
</evidence>
<gene>
    <name evidence="10" type="ORF">OJ997_32250</name>
</gene>
<dbReference type="AlphaFoldDB" id="A0A9X3NK47"/>
<dbReference type="InterPro" id="IPR003838">
    <property type="entry name" value="ABC3_permease_C"/>
</dbReference>
<evidence type="ECO:0000259" key="8">
    <source>
        <dbReference type="Pfam" id="PF02687"/>
    </source>
</evidence>
<feature type="transmembrane region" description="Helical" evidence="7">
    <location>
        <begin position="259"/>
        <end position="280"/>
    </location>
</feature>
<keyword evidence="2" id="KW-1003">Cell membrane</keyword>
<sequence length="850" mass="88655">MTKVALRGLLTRKLRSLLTGFAVVIGVAFVVGTLVFTDTIDESFKNLFERTQQGVDVSIERQQAVKSDFSVPPTMPASVLDEVKATPGVAVAEGGVSSDGTLLDKKGKVIVSNGPPTLLISENEEKVFQNLDYEDGSRPTTADQVALDRGTAKKFDFKVGDKVTVSGRAPAKQYTVSGIATIGGQDNLGGARMVAMTLPEAQRMTGHDGYDSISVSTGGADPDTVKSAITQKLGRDYLVRTGKEAAEQQAQDLSDALGFLRVALLIFAGVALLVGGFLIFNTFTVTVAQRTKEFALLRVLGASRGQVLRSVLVETFAVGLIASIIGVLVGLVVAPALAALLRAGGIDLGTTGIVVSPATVIIGLAIGLVATMVSGFVPALRATRVEPVTAMRDAVTPGLKHMGTIRVVGSGLLIALGLVVLFYGLFGGIDSDGTAASLVGLGAVLMMFAFAFLAPLLVRPLARVLGAPMVKLQGLTGVLARENAIRQPQRTAVTAAALMIGLALVVLVSVFAAGLKASITKTVDDQVKAALVVQNQDGFSPIPAEVVTTVGKVPGVADVSSMRFAIGLYKDETETTAVNGIDPKTFNSVLTLKWVDGDASRISAMTDTQTIVESDWAAGRDLKIGDTAEFTTPAGKQASYEITGTFSSQAGLTADVLLPNTSLEKDWEAKDIAYAMAAAAPGTDDDKLAKAANTALKGFPQSEALTKDEFKDNATSSINGLLGLVYGLLLLSVIVALLGIVNTLALSVHERTRELGMLRAVGMSRRQVRRMVRAESVITAGIGAILGIVLGVVFALIISRPLAEQGFVFTLPIGTLLLFFVLAAIAGVVAAIPPARRASKVDVLRAVTTE</sequence>
<feature type="transmembrane region" description="Helical" evidence="7">
    <location>
        <begin position="809"/>
        <end position="832"/>
    </location>
</feature>
<evidence type="ECO:0000256" key="7">
    <source>
        <dbReference type="SAM" id="Phobius"/>
    </source>
</evidence>
<feature type="transmembrane region" description="Helical" evidence="7">
    <location>
        <begin position="492"/>
        <end position="515"/>
    </location>
</feature>
<feature type="transmembrane region" description="Helical" evidence="7">
    <location>
        <begin position="16"/>
        <end position="36"/>
    </location>
</feature>
<dbReference type="PANTHER" id="PTHR30572">
    <property type="entry name" value="MEMBRANE COMPONENT OF TRANSPORTER-RELATED"/>
    <property type="match status" value="1"/>
</dbReference>
<keyword evidence="5 7" id="KW-0472">Membrane</keyword>
<evidence type="ECO:0000256" key="2">
    <source>
        <dbReference type="ARBA" id="ARBA00022475"/>
    </source>
</evidence>
<feature type="transmembrane region" description="Helical" evidence="7">
    <location>
        <begin position="316"/>
        <end position="341"/>
    </location>
</feature>
<evidence type="ECO:0000256" key="6">
    <source>
        <dbReference type="ARBA" id="ARBA00038076"/>
    </source>
</evidence>
<feature type="domain" description="ABC3 transporter permease C-terminal" evidence="8">
    <location>
        <begin position="728"/>
        <end position="841"/>
    </location>
</feature>
<feature type="transmembrane region" description="Helical" evidence="7">
    <location>
        <begin position="407"/>
        <end position="426"/>
    </location>
</feature>
<evidence type="ECO:0000259" key="9">
    <source>
        <dbReference type="Pfam" id="PF12704"/>
    </source>
</evidence>